<accession>A0A0P8CFU9</accession>
<dbReference type="Proteomes" id="UP000050360">
    <property type="component" value="Unassembled WGS sequence"/>
</dbReference>
<name>A0A0P8CFU9_9EURY</name>
<reference evidence="1 2" key="1">
    <citation type="submission" date="2015-09" db="EMBL/GenBank/DDBJ databases">
        <title>A metagenomics-based metabolic model of nitrate-dependent anaerobic oxidation of methane by Methanoperedens-like archaea.</title>
        <authorList>
            <person name="Arshad A."/>
            <person name="Speth D.R."/>
            <person name="De Graaf R.M."/>
            <person name="Op Den Camp H.J."/>
            <person name="Jetten M.S."/>
            <person name="Welte C.U."/>
        </authorList>
    </citation>
    <scope>NUCLEOTIDE SEQUENCE [LARGE SCALE GENOMIC DNA]</scope>
</reference>
<gene>
    <name evidence="1" type="ORF">MPEBLZ_03959</name>
</gene>
<proteinExistence type="predicted"/>
<comment type="caution">
    <text evidence="1">The sequence shown here is derived from an EMBL/GenBank/DDBJ whole genome shotgun (WGS) entry which is preliminary data.</text>
</comment>
<evidence type="ECO:0000313" key="2">
    <source>
        <dbReference type="Proteomes" id="UP000050360"/>
    </source>
</evidence>
<evidence type="ECO:0000313" key="1">
    <source>
        <dbReference type="EMBL" id="KPQ41491.1"/>
    </source>
</evidence>
<dbReference type="EMBL" id="LKCM01000345">
    <property type="protein sequence ID" value="KPQ41491.1"/>
    <property type="molecule type" value="Genomic_DNA"/>
</dbReference>
<sequence length="111" mass="12912">MIKQFSIFQTVIKQFYIFQTGLTGSTGYSLSFDPVHPVILSRMKELQIKADKRRLIAPIHRKVGYEPRFINGHEKNNELKRTETNSSSMSSYKFVVNFCHARTRRTQSRAA</sequence>
<protein>
    <submittedName>
        <fullName evidence="1">Uncharacterized protein</fullName>
    </submittedName>
</protein>
<dbReference type="AlphaFoldDB" id="A0A0P8CFU9"/>
<organism evidence="1 2">
    <name type="scientific">Candidatus Methanoperedens nitratireducens</name>
    <dbReference type="NCBI Taxonomy" id="1392998"/>
    <lineage>
        <taxon>Archaea</taxon>
        <taxon>Methanobacteriati</taxon>
        <taxon>Methanobacteriota</taxon>
        <taxon>Stenosarchaea group</taxon>
        <taxon>Methanomicrobia</taxon>
        <taxon>Methanosarcinales</taxon>
        <taxon>ANME-2 cluster</taxon>
        <taxon>Candidatus Methanoperedentaceae</taxon>
        <taxon>Candidatus Methanoperedens</taxon>
    </lineage>
</organism>